<keyword evidence="2" id="KW-0677">Repeat</keyword>
<dbReference type="AlphaFoldDB" id="G7DX57"/>
<gene>
    <name evidence="5" type="primary">Mo01822</name>
    <name evidence="5" type="ORF">E5Q_01822</name>
</gene>
<feature type="transmembrane region" description="Helical" evidence="3">
    <location>
        <begin position="767"/>
        <end position="787"/>
    </location>
</feature>
<reference evidence="5 6" key="2">
    <citation type="journal article" date="2012" name="Open Biol.">
        <title>Characteristics of nucleosomes and linker DNA regions on the genome of the basidiomycete Mixia osmundae revealed by mono- and dinucleosome mapping.</title>
        <authorList>
            <person name="Nishida H."/>
            <person name="Kondo S."/>
            <person name="Matsumoto T."/>
            <person name="Suzuki Y."/>
            <person name="Yoshikawa H."/>
            <person name="Taylor T.D."/>
            <person name="Sugiyama J."/>
        </authorList>
    </citation>
    <scope>NUCLEOTIDE SEQUENCE [LARGE SCALE GENOMIC DNA]</scope>
    <source>
        <strain evidence="6">CBS 9802 / IAM 14324 / JCM 22182 / KY 12970</strain>
    </source>
</reference>
<feature type="transmembrane region" description="Helical" evidence="3">
    <location>
        <begin position="468"/>
        <end position="492"/>
    </location>
</feature>
<evidence type="ECO:0000256" key="4">
    <source>
        <dbReference type="SAM" id="SignalP"/>
    </source>
</evidence>
<evidence type="ECO:0000256" key="2">
    <source>
        <dbReference type="ARBA" id="ARBA00022737"/>
    </source>
</evidence>
<keyword evidence="3" id="KW-1133">Transmembrane helix</keyword>
<proteinExistence type="predicted"/>
<dbReference type="OrthoDB" id="10250130at2759"/>
<evidence type="ECO:0000313" key="5">
    <source>
        <dbReference type="EMBL" id="GAA95167.1"/>
    </source>
</evidence>
<dbReference type="Proteomes" id="UP000009131">
    <property type="component" value="Unassembled WGS sequence"/>
</dbReference>
<evidence type="ECO:0000256" key="3">
    <source>
        <dbReference type="SAM" id="Phobius"/>
    </source>
</evidence>
<organism evidence="5 6">
    <name type="scientific">Mixia osmundae (strain CBS 9802 / IAM 14324 / JCM 22182 / KY 12970)</name>
    <dbReference type="NCBI Taxonomy" id="764103"/>
    <lineage>
        <taxon>Eukaryota</taxon>
        <taxon>Fungi</taxon>
        <taxon>Dikarya</taxon>
        <taxon>Basidiomycota</taxon>
        <taxon>Pucciniomycotina</taxon>
        <taxon>Mixiomycetes</taxon>
        <taxon>Mixiales</taxon>
        <taxon>Mixiaceae</taxon>
        <taxon>Mixia</taxon>
    </lineage>
</organism>
<dbReference type="SUPFAM" id="SSF117281">
    <property type="entry name" value="Kelch motif"/>
    <property type="match status" value="1"/>
</dbReference>
<protein>
    <recommendedName>
        <fullName evidence="7">TRP C-terminal domain-containing protein</fullName>
    </recommendedName>
</protein>
<dbReference type="PANTHER" id="PTHR46228:SF2">
    <property type="entry name" value="KELCH REPEAT PROTEIN (AFU_ORTHOLOGUE AFUA_4G14350)"/>
    <property type="match status" value="1"/>
</dbReference>
<comment type="caution">
    <text evidence="5">The sequence shown here is derived from an EMBL/GenBank/DDBJ whole genome shotgun (WGS) entry which is preliminary data.</text>
</comment>
<keyword evidence="1" id="KW-0880">Kelch repeat</keyword>
<name>G7DX57_MIXOS</name>
<dbReference type="PANTHER" id="PTHR46228">
    <property type="entry name" value="KELCH DOMAIN-CONTAINING PROTEIN"/>
    <property type="match status" value="1"/>
</dbReference>
<dbReference type="InParanoid" id="G7DX57"/>
<keyword evidence="4" id="KW-0732">Signal</keyword>
<feature type="transmembrane region" description="Helical" evidence="3">
    <location>
        <begin position="564"/>
        <end position="584"/>
    </location>
</feature>
<accession>G7DX57</accession>
<dbReference type="RefSeq" id="XP_014565884.1">
    <property type="nucleotide sequence ID" value="XM_014710398.1"/>
</dbReference>
<reference evidence="5 6" key="1">
    <citation type="journal article" date="2011" name="J. Gen. Appl. Microbiol.">
        <title>Draft genome sequencing of the enigmatic basidiomycete Mixia osmundae.</title>
        <authorList>
            <person name="Nishida H."/>
            <person name="Nagatsuka Y."/>
            <person name="Sugiyama J."/>
        </authorList>
    </citation>
    <scope>NUCLEOTIDE SEQUENCE [LARGE SCALE GENOMIC DNA]</scope>
    <source>
        <strain evidence="6">CBS 9802 / IAM 14324 / JCM 22182 / KY 12970</strain>
    </source>
</reference>
<dbReference type="STRING" id="764103.G7DX57"/>
<dbReference type="InterPro" id="IPR015915">
    <property type="entry name" value="Kelch-typ_b-propeller"/>
</dbReference>
<evidence type="ECO:0000313" key="6">
    <source>
        <dbReference type="Proteomes" id="UP000009131"/>
    </source>
</evidence>
<keyword evidence="3" id="KW-0812">Transmembrane</keyword>
<feature type="transmembrane region" description="Helical" evidence="3">
    <location>
        <begin position="739"/>
        <end position="761"/>
    </location>
</feature>
<dbReference type="HOGENOM" id="CLU_014628_0_0_1"/>
<dbReference type="EMBL" id="BABT02000056">
    <property type="protein sequence ID" value="GAA95167.1"/>
    <property type="molecule type" value="Genomic_DNA"/>
</dbReference>
<keyword evidence="3" id="KW-0472">Membrane</keyword>
<dbReference type="Gene3D" id="2.120.10.80">
    <property type="entry name" value="Kelch-type beta propeller"/>
    <property type="match status" value="1"/>
</dbReference>
<feature type="signal peptide" evidence="4">
    <location>
        <begin position="1"/>
        <end position="17"/>
    </location>
</feature>
<sequence>MLSRLASAAILIATVRAVEVDDSLGVPPMQWINLSKQLNATGLSPPALYGACLSAPTLAASTSTKSGSLLLFGGRSSSSATSGTYLLDLTTLSWSKPSPPNGLSAAPSSRSHSTCTYDSASNYRNGVALFGGLASDGTTALNDLWLFDSLYEFWTRVDTPDGAQPTWSAVGGIDPTYTSSTNTSNAFVLAGGISKASDALQTISLQGQVSSNVQSATASLSVLQPSSAGLLQRYGAAGTILPGSTLVQYSGCNATATSAKTYLDRAPDLACALSTISVATMGSSFDPSDLGKAAPSISSSQSCPAARLGAAMVPNLNSANAAFSSQALLIGGAVDTDQYDALHAGEVAVYSASSATWMRVIPAPDSDGSFPSFGLDISAVSLQSSIGSIKGSRAVDSGAVDVIIYGGRDSTSGQASNAMWLLRLYGGSVATPGNANNMTFLDSCAVQKAPNGSPAGSTDTTAGLSASMLHSVLGLSSILCLLAGFVVLRAAIPSVEGLEGQLSAAAAACTSSAIDYSGIALLCIGWATGVSSLMAGLLRTKSTDSHETASLMNVLDQSRHAQAALVYCALSYLALPCALFVRLARYRSAVYARPPTPAQKLRHEISSVQLAMLDRDVAREGYDESPATRQSRTRSFISYISSVTSKRLSGASDRCRDSSSFRVVNRRVRASQGTLALPGQHSPEPSSTSLKIQGRSMSELSMGPIQSGLWQAPPRQSPALRLLSLVNPDNPSDFSRLAIAIRCLTHAVIGFGVALLLGAAWSWRQSLFALLCCIVAGFYIAVILLALRGRPGQAASLFVTLLYRWRSHGKLDERVKPDPACQQQNLIAAWVQGHGGLHNAQWDSNDDDDQLEREMNTRDVAVVALVTEKCTSDSFIAHVFIYPGPCIATLARSFTTNF</sequence>
<evidence type="ECO:0008006" key="7">
    <source>
        <dbReference type="Google" id="ProtNLM"/>
    </source>
</evidence>
<evidence type="ECO:0000256" key="1">
    <source>
        <dbReference type="ARBA" id="ARBA00022441"/>
    </source>
</evidence>
<keyword evidence="6" id="KW-1185">Reference proteome</keyword>
<dbReference type="eggNOG" id="ENOG502S36Z">
    <property type="taxonomic scope" value="Eukaryota"/>
</dbReference>
<feature type="chain" id="PRO_5009955591" description="TRP C-terminal domain-containing protein" evidence="4">
    <location>
        <begin position="18"/>
        <end position="898"/>
    </location>
</feature>
<feature type="transmembrane region" description="Helical" evidence="3">
    <location>
        <begin position="504"/>
        <end position="527"/>
    </location>
</feature>